<evidence type="ECO:0000256" key="2">
    <source>
        <dbReference type="SAM" id="Phobius"/>
    </source>
</evidence>
<evidence type="ECO:0000313" key="3">
    <source>
        <dbReference type="EMBL" id="ADE12238.1"/>
    </source>
</evidence>
<sequence>MNERAIKRLLAIVAVSLVAIWLFKSMMSRTIISLNKVAVEKKQAAAKQSAERQAAIPVSDAATTFDEPAVSAAGEGATLEPSAAPVAGEVR</sequence>
<feature type="region of interest" description="Disordered" evidence="1">
    <location>
        <begin position="71"/>
        <end position="91"/>
    </location>
</feature>
<keyword evidence="2" id="KW-1133">Transmembrane helix</keyword>
<dbReference type="HOGENOM" id="CLU_2425303_0_0_4"/>
<feature type="transmembrane region" description="Helical" evidence="2">
    <location>
        <begin position="6"/>
        <end position="23"/>
    </location>
</feature>
<dbReference type="Proteomes" id="UP000001625">
    <property type="component" value="Chromosome"/>
</dbReference>
<organism evidence="3 4">
    <name type="scientific">Sideroxydans lithotrophicus (strain ES-1)</name>
    <dbReference type="NCBI Taxonomy" id="580332"/>
    <lineage>
        <taxon>Bacteria</taxon>
        <taxon>Pseudomonadati</taxon>
        <taxon>Pseudomonadota</taxon>
        <taxon>Betaproteobacteria</taxon>
        <taxon>Nitrosomonadales</taxon>
        <taxon>Gallionellaceae</taxon>
        <taxon>Sideroxydans</taxon>
    </lineage>
</organism>
<protein>
    <submittedName>
        <fullName evidence="3">FtsY signal recognition particle</fullName>
    </submittedName>
</protein>
<proteinExistence type="predicted"/>
<evidence type="ECO:0000256" key="1">
    <source>
        <dbReference type="SAM" id="MobiDB-lite"/>
    </source>
</evidence>
<evidence type="ECO:0000313" key="4">
    <source>
        <dbReference type="Proteomes" id="UP000001625"/>
    </source>
</evidence>
<reference evidence="3 4" key="1">
    <citation type="submission" date="2010-03" db="EMBL/GenBank/DDBJ databases">
        <title>Complete sequence of Sideroxydans lithotrophicus ES-1.</title>
        <authorList>
            <consortium name="US DOE Joint Genome Institute"/>
            <person name="Lucas S."/>
            <person name="Copeland A."/>
            <person name="Lapidus A."/>
            <person name="Cheng J.-F."/>
            <person name="Bruce D."/>
            <person name="Goodwin L."/>
            <person name="Pitluck S."/>
            <person name="Munk A.C."/>
            <person name="Detter J.C."/>
            <person name="Han C."/>
            <person name="Tapia R."/>
            <person name="Larimer F."/>
            <person name="Land M."/>
            <person name="Hauser L."/>
            <person name="Kyrpides N."/>
            <person name="Ivanova N."/>
            <person name="Emerson D."/>
            <person name="Woyke T."/>
        </authorList>
    </citation>
    <scope>NUCLEOTIDE SEQUENCE [LARGE SCALE GENOMIC DNA]</scope>
    <source>
        <strain evidence="3 4">ES-1</strain>
    </source>
</reference>
<keyword evidence="2" id="KW-0472">Membrane</keyword>
<keyword evidence="4" id="KW-1185">Reference proteome</keyword>
<accession>D5CTS6</accession>
<name>D5CTS6_SIDLE</name>
<dbReference type="EMBL" id="CP001965">
    <property type="protein sequence ID" value="ADE12238.1"/>
    <property type="molecule type" value="Genomic_DNA"/>
</dbReference>
<gene>
    <name evidence="3" type="ordered locus">Slit_2010</name>
</gene>
<dbReference type="KEGG" id="slt:Slit_2010"/>
<keyword evidence="2" id="KW-0812">Transmembrane</keyword>
<dbReference type="RefSeq" id="WP_013030136.1">
    <property type="nucleotide sequence ID" value="NC_013959.1"/>
</dbReference>
<dbReference type="AlphaFoldDB" id="D5CTS6"/>